<dbReference type="EMBL" id="DWVS01000276">
    <property type="protein sequence ID" value="HJC88477.1"/>
    <property type="molecule type" value="Genomic_DNA"/>
</dbReference>
<name>A0A9D2QLV7_9FIRM</name>
<proteinExistence type="predicted"/>
<gene>
    <name evidence="1" type="ORF">H9926_10735</name>
</gene>
<organism evidence="1 2">
    <name type="scientific">Candidatus Eisenbergiella intestinigallinarum</name>
    <dbReference type="NCBI Taxonomy" id="2838549"/>
    <lineage>
        <taxon>Bacteria</taxon>
        <taxon>Bacillati</taxon>
        <taxon>Bacillota</taxon>
        <taxon>Clostridia</taxon>
        <taxon>Lachnospirales</taxon>
        <taxon>Lachnospiraceae</taxon>
        <taxon>Eisenbergiella</taxon>
    </lineage>
</organism>
<evidence type="ECO:0000313" key="1">
    <source>
        <dbReference type="EMBL" id="HJC88477.1"/>
    </source>
</evidence>
<protein>
    <submittedName>
        <fullName evidence="1">Uncharacterized protein</fullName>
    </submittedName>
</protein>
<reference evidence="1" key="1">
    <citation type="journal article" date="2021" name="PeerJ">
        <title>Extensive microbial diversity within the chicken gut microbiome revealed by metagenomics and culture.</title>
        <authorList>
            <person name="Gilroy R."/>
            <person name="Ravi A."/>
            <person name="Getino M."/>
            <person name="Pursley I."/>
            <person name="Horton D.L."/>
            <person name="Alikhan N.F."/>
            <person name="Baker D."/>
            <person name="Gharbi K."/>
            <person name="Hall N."/>
            <person name="Watson M."/>
            <person name="Adriaenssens E.M."/>
            <person name="Foster-Nyarko E."/>
            <person name="Jarju S."/>
            <person name="Secka A."/>
            <person name="Antonio M."/>
            <person name="Oren A."/>
            <person name="Chaudhuri R.R."/>
            <person name="La Ragione R."/>
            <person name="Hildebrand F."/>
            <person name="Pallen M.J."/>
        </authorList>
    </citation>
    <scope>NUCLEOTIDE SEQUENCE</scope>
    <source>
        <strain evidence="1">ChiBcec1-1630</strain>
    </source>
</reference>
<reference evidence="1" key="2">
    <citation type="submission" date="2021-04" db="EMBL/GenBank/DDBJ databases">
        <authorList>
            <person name="Gilroy R."/>
        </authorList>
    </citation>
    <scope>NUCLEOTIDE SEQUENCE</scope>
    <source>
        <strain evidence="1">ChiBcec1-1630</strain>
    </source>
</reference>
<comment type="caution">
    <text evidence="1">The sequence shown here is derived from an EMBL/GenBank/DDBJ whole genome shotgun (WGS) entry which is preliminary data.</text>
</comment>
<accession>A0A9D2QLV7</accession>
<evidence type="ECO:0000313" key="2">
    <source>
        <dbReference type="Proteomes" id="UP000823922"/>
    </source>
</evidence>
<sequence>MIAFGLNISENLGNEQEEQFYPEWVKTERLYNCENFTRIFSGRLRLLERFQGILPKRKGSCA</sequence>
<dbReference type="AlphaFoldDB" id="A0A9D2QLV7"/>
<dbReference type="Proteomes" id="UP000823922">
    <property type="component" value="Unassembled WGS sequence"/>
</dbReference>